<dbReference type="OrthoDB" id="27214at2759"/>
<dbReference type="InterPro" id="IPR052766">
    <property type="entry name" value="S41A_metabolite_peptidase"/>
</dbReference>
<dbReference type="SUPFAM" id="SSF52096">
    <property type="entry name" value="ClpP/crotonase"/>
    <property type="match status" value="1"/>
</dbReference>
<evidence type="ECO:0000259" key="3">
    <source>
        <dbReference type="Pfam" id="PF23658"/>
    </source>
</evidence>
<dbReference type="InterPro" id="IPR029045">
    <property type="entry name" value="ClpP/crotonase-like_dom_sf"/>
</dbReference>
<dbReference type="Proteomes" id="UP001152646">
    <property type="component" value="Unassembled WGS sequence"/>
</dbReference>
<dbReference type="PANTHER" id="PTHR37049:SF4">
    <property type="entry name" value="RHODANESE DOMAIN-CONTAINING PROTEIN"/>
    <property type="match status" value="1"/>
</dbReference>
<dbReference type="Pfam" id="PF03572">
    <property type="entry name" value="Peptidase_S41"/>
    <property type="match status" value="1"/>
</dbReference>
<gene>
    <name evidence="4" type="ORF">PSALAMII_LOCUS8417</name>
</gene>
<dbReference type="GO" id="GO:0008236">
    <property type="term" value="F:serine-type peptidase activity"/>
    <property type="evidence" value="ECO:0007669"/>
    <property type="project" value="InterPro"/>
</dbReference>
<evidence type="ECO:0000259" key="2">
    <source>
        <dbReference type="Pfam" id="PF03572"/>
    </source>
</evidence>
<dbReference type="InterPro" id="IPR005151">
    <property type="entry name" value="Tail-specific_protease"/>
</dbReference>
<dbReference type="EMBL" id="CAJVPA010000207">
    <property type="protein sequence ID" value="CAG8403806.1"/>
    <property type="molecule type" value="Genomic_DNA"/>
</dbReference>
<protein>
    <recommendedName>
        <fullName evidence="6">Tail specific protease domain-containing protein</fullName>
    </recommendedName>
</protein>
<feature type="region of interest" description="Disordered" evidence="1">
    <location>
        <begin position="226"/>
        <end position="254"/>
    </location>
</feature>
<dbReference type="GO" id="GO:0006508">
    <property type="term" value="P:proteolysis"/>
    <property type="evidence" value="ECO:0007669"/>
    <property type="project" value="InterPro"/>
</dbReference>
<feature type="domain" description="CPAF-like PDZ" evidence="3">
    <location>
        <begin position="95"/>
        <end position="208"/>
    </location>
</feature>
<accession>A0A9W4JJI5</accession>
<dbReference type="InterPro" id="IPR056186">
    <property type="entry name" value="PDZ_CPAF-rel"/>
</dbReference>
<dbReference type="Gene3D" id="3.90.226.10">
    <property type="entry name" value="2-enoyl-CoA Hydratase, Chain A, domain 1"/>
    <property type="match status" value="1"/>
</dbReference>
<dbReference type="PANTHER" id="PTHR37049">
    <property type="entry name" value="PEPTIDASE S41 FAMILY PROTEIN"/>
    <property type="match status" value="1"/>
</dbReference>
<dbReference type="AlphaFoldDB" id="A0A9W4JJI5"/>
<comment type="caution">
    <text evidence="4">The sequence shown here is derived from an EMBL/GenBank/DDBJ whole genome shotgun (WGS) entry which is preliminary data.</text>
</comment>
<organism evidence="4 5">
    <name type="scientific">Penicillium salamii</name>
    <dbReference type="NCBI Taxonomy" id="1612424"/>
    <lineage>
        <taxon>Eukaryota</taxon>
        <taxon>Fungi</taxon>
        <taxon>Dikarya</taxon>
        <taxon>Ascomycota</taxon>
        <taxon>Pezizomycotina</taxon>
        <taxon>Eurotiomycetes</taxon>
        <taxon>Eurotiomycetidae</taxon>
        <taxon>Eurotiales</taxon>
        <taxon>Aspergillaceae</taxon>
        <taxon>Penicillium</taxon>
    </lineage>
</organism>
<evidence type="ECO:0008006" key="6">
    <source>
        <dbReference type="Google" id="ProtNLM"/>
    </source>
</evidence>
<evidence type="ECO:0000313" key="5">
    <source>
        <dbReference type="Proteomes" id="UP001152646"/>
    </source>
</evidence>
<proteinExistence type="predicted"/>
<reference evidence="4" key="1">
    <citation type="submission" date="2021-07" db="EMBL/GenBank/DDBJ databases">
        <authorList>
            <person name="Branca A.L. A."/>
        </authorList>
    </citation>
    <scope>NUCLEOTIDE SEQUENCE</scope>
</reference>
<dbReference type="Pfam" id="PF23658">
    <property type="entry name" value="PDZ_CPAF_rel"/>
    <property type="match status" value="1"/>
</dbReference>
<evidence type="ECO:0000256" key="1">
    <source>
        <dbReference type="SAM" id="MobiDB-lite"/>
    </source>
</evidence>
<name>A0A9W4JJI5_9EURO</name>
<feature type="domain" description="Tail specific protease" evidence="2">
    <location>
        <begin position="276"/>
        <end position="352"/>
    </location>
</feature>
<sequence>MPLDEGRAVSFVEEYRKYLQFQSTLEILPNPPEGYLMPPTDLLGGLDEIQVKAAIGFYSNQYDFDTAISDLVNSAYDGHLAIRLCSLHYFGLEIDMPLVSISSNGTALPQVYAYNDALQLQDESSVSPIISINGEDVMEYLLSVGYGSQDWDAIYNGQFMSLAQGLSANGNSNGFEGSFTAGAGKTAYHTVGFANGSTLVVETTVTISGFPFDNGTSLWESLCLPQETSGKTSEDESNETPSPNLPAPDGYPEPVIRENANRILGFLPDSKGLEDTAVLAVPTFDETVGDVTVTNGTAVFARIARDFIYNATSAGRTKMIIDLSGNGGGVITAGLNLFRLFFPNEDIYTAARWRAHESVDLAGRAAELVLQPNNTIFLNRKSKVKPDQKTGFESWKDLFGPYDILGVPSSSLVADNFTMTSTSESPISGYGDIDLDPAEPAFKAENIILARVRTIAFGGRPNYGPMQGMGGVKGSQVFRLKDISNIAEIATLAIQETSNSSGPIVAPEDMDHFKDIFPIPLSDFPLTLTTGQVNLLNAFKPNNHSLPRQFIYEAAECRRYFTLDNIITPETLWASAADAMFNGGDCVPGSTNGTGSLWPSESSTPQDLSAFHRMV</sequence>
<evidence type="ECO:0000313" key="4">
    <source>
        <dbReference type="EMBL" id="CAG8403806.1"/>
    </source>
</evidence>